<dbReference type="AlphaFoldDB" id="A0A7R9BCM3"/>
<dbReference type="InterPro" id="IPR029006">
    <property type="entry name" value="ADF-H/Gelsolin-like_dom_sf"/>
</dbReference>
<dbReference type="Gene3D" id="3.40.20.10">
    <property type="entry name" value="Severin"/>
    <property type="match status" value="1"/>
</dbReference>
<name>A0A7R9BCM3_9CRUS</name>
<evidence type="ECO:0000256" key="2">
    <source>
        <dbReference type="ARBA" id="ARBA00004496"/>
    </source>
</evidence>
<dbReference type="EMBL" id="CAJPEX010000056">
    <property type="protein sequence ID" value="CAG0912868.1"/>
    <property type="molecule type" value="Genomic_DNA"/>
</dbReference>
<dbReference type="PANTHER" id="PTHR11249">
    <property type="entry name" value="GLIAL FACTOR NATURATION FACTOR"/>
    <property type="match status" value="1"/>
</dbReference>
<accession>A0A7R9BCM3</accession>
<feature type="domain" description="ADF-H" evidence="7">
    <location>
        <begin position="4"/>
        <end position="139"/>
    </location>
</feature>
<dbReference type="FunFam" id="3.40.20.10:FF:000026">
    <property type="entry name" value="Glia maturation factor"/>
    <property type="match status" value="1"/>
</dbReference>
<proteinExistence type="inferred from homology"/>
<reference evidence="8" key="1">
    <citation type="submission" date="2020-11" db="EMBL/GenBank/DDBJ databases">
        <authorList>
            <person name="Tran Van P."/>
        </authorList>
    </citation>
    <scope>NUCLEOTIDE SEQUENCE</scope>
</reference>
<dbReference type="EMBL" id="OA882093">
    <property type="protein sequence ID" value="CAD7272716.1"/>
    <property type="molecule type" value="Genomic_DNA"/>
</dbReference>
<evidence type="ECO:0000256" key="4">
    <source>
        <dbReference type="ARBA" id="ARBA00022490"/>
    </source>
</evidence>
<sequence>MAQNVKVCEIDAGLKEKLRKFRFRKDESNAAIIMKVDREKQMICLDEVLEDCSVDELRESIPDHQPRFIVMSYKMEHDDGRVSFPLCFIFSTPRDCKPELQMMYAGSKLSLETEVELTKTFEVRELEELTEDWLKSKLSK</sequence>
<dbReference type="GO" id="GO:0005634">
    <property type="term" value="C:nucleus"/>
    <property type="evidence" value="ECO:0007669"/>
    <property type="project" value="UniProtKB-SubCell"/>
</dbReference>
<evidence type="ECO:0000259" key="7">
    <source>
        <dbReference type="PROSITE" id="PS51263"/>
    </source>
</evidence>
<dbReference type="PIRSF" id="PIRSF001788">
    <property type="entry name" value="GMF-beta"/>
    <property type="match status" value="1"/>
</dbReference>
<dbReference type="InterPro" id="IPR011171">
    <property type="entry name" value="GMF"/>
</dbReference>
<dbReference type="SUPFAM" id="SSF55753">
    <property type="entry name" value="Actin depolymerizing proteins"/>
    <property type="match status" value="1"/>
</dbReference>
<dbReference type="OrthoDB" id="3919494at2759"/>
<protein>
    <recommendedName>
        <fullName evidence="7">ADF-H domain-containing protein</fullName>
    </recommendedName>
</protein>
<keyword evidence="4" id="KW-0963">Cytoplasm</keyword>
<dbReference type="Pfam" id="PF00241">
    <property type="entry name" value="Cofilin_ADF"/>
    <property type="match status" value="1"/>
</dbReference>
<dbReference type="SMART" id="SM00102">
    <property type="entry name" value="ADF"/>
    <property type="match status" value="1"/>
</dbReference>
<comment type="similarity">
    <text evidence="3 6">Belongs to the actin-binding proteins ADF family. GMF subfamily.</text>
</comment>
<evidence type="ECO:0000256" key="3">
    <source>
        <dbReference type="ARBA" id="ARBA00010055"/>
    </source>
</evidence>
<evidence type="ECO:0000313" key="8">
    <source>
        <dbReference type="EMBL" id="CAD7272716.1"/>
    </source>
</evidence>
<dbReference type="GO" id="GO:0030864">
    <property type="term" value="C:cortical actin cytoskeleton"/>
    <property type="evidence" value="ECO:0007669"/>
    <property type="project" value="TreeGrafter"/>
</dbReference>
<dbReference type="GO" id="GO:0071846">
    <property type="term" value="P:actin filament debranching"/>
    <property type="evidence" value="ECO:0007669"/>
    <property type="project" value="InterPro"/>
</dbReference>
<dbReference type="CDD" id="cd11283">
    <property type="entry name" value="ADF_GMF-beta_like"/>
    <property type="match status" value="1"/>
</dbReference>
<comment type="subcellular location">
    <subcellularLocation>
        <location evidence="2">Cytoplasm</location>
    </subcellularLocation>
    <subcellularLocation>
        <location evidence="1">Nucleus</location>
    </subcellularLocation>
</comment>
<dbReference type="Proteomes" id="UP000678499">
    <property type="component" value="Unassembled WGS sequence"/>
</dbReference>
<dbReference type="GO" id="GO:0003779">
    <property type="term" value="F:actin binding"/>
    <property type="evidence" value="ECO:0007669"/>
    <property type="project" value="InterPro"/>
</dbReference>
<dbReference type="InterPro" id="IPR002108">
    <property type="entry name" value="ADF-H"/>
</dbReference>
<dbReference type="GO" id="GO:0034316">
    <property type="term" value="P:negative regulation of Arp2/3 complex-mediated actin nucleation"/>
    <property type="evidence" value="ECO:0007669"/>
    <property type="project" value="TreeGrafter"/>
</dbReference>
<keyword evidence="9" id="KW-1185">Reference proteome</keyword>
<gene>
    <name evidence="8" type="ORF">NMOB1V02_LOCUS638</name>
</gene>
<dbReference type="PANTHER" id="PTHR11249:SF2">
    <property type="entry name" value="GLIA MATURATION FACTOR"/>
    <property type="match status" value="1"/>
</dbReference>
<dbReference type="GO" id="GO:0071933">
    <property type="term" value="F:Arp2/3 complex binding"/>
    <property type="evidence" value="ECO:0007669"/>
    <property type="project" value="InterPro"/>
</dbReference>
<organism evidence="8">
    <name type="scientific">Notodromas monacha</name>
    <dbReference type="NCBI Taxonomy" id="399045"/>
    <lineage>
        <taxon>Eukaryota</taxon>
        <taxon>Metazoa</taxon>
        <taxon>Ecdysozoa</taxon>
        <taxon>Arthropoda</taxon>
        <taxon>Crustacea</taxon>
        <taxon>Oligostraca</taxon>
        <taxon>Ostracoda</taxon>
        <taxon>Podocopa</taxon>
        <taxon>Podocopida</taxon>
        <taxon>Cypridocopina</taxon>
        <taxon>Cypridoidea</taxon>
        <taxon>Cyprididae</taxon>
        <taxon>Notodromas</taxon>
    </lineage>
</organism>
<evidence type="ECO:0000256" key="6">
    <source>
        <dbReference type="PIRNR" id="PIRNR001788"/>
    </source>
</evidence>
<evidence type="ECO:0000256" key="1">
    <source>
        <dbReference type="ARBA" id="ARBA00004123"/>
    </source>
</evidence>
<keyword evidence="5" id="KW-0539">Nucleus</keyword>
<evidence type="ECO:0000256" key="5">
    <source>
        <dbReference type="ARBA" id="ARBA00023242"/>
    </source>
</evidence>
<dbReference type="PROSITE" id="PS51263">
    <property type="entry name" value="ADF_H"/>
    <property type="match status" value="1"/>
</dbReference>
<evidence type="ECO:0000313" key="9">
    <source>
        <dbReference type="Proteomes" id="UP000678499"/>
    </source>
</evidence>